<evidence type="ECO:0000313" key="3">
    <source>
        <dbReference type="EMBL" id="SDI64760.1"/>
    </source>
</evidence>
<evidence type="ECO:0000259" key="1">
    <source>
        <dbReference type="Pfam" id="PF12904"/>
    </source>
</evidence>
<dbReference type="EMBL" id="FNEO01000001">
    <property type="protein sequence ID" value="SDI64760.1"/>
    <property type="molecule type" value="Genomic_DNA"/>
</dbReference>
<dbReference type="InterPro" id="IPR011050">
    <property type="entry name" value="Pectin_lyase_fold/virulence"/>
</dbReference>
<gene>
    <name evidence="3" type="ORF">SAMN05192550_0440</name>
</gene>
<dbReference type="Gene3D" id="2.160.20.10">
    <property type="entry name" value="Single-stranded right-handed beta-helix, Pectin lyase-like"/>
    <property type="match status" value="1"/>
</dbReference>
<dbReference type="InterPro" id="IPR012334">
    <property type="entry name" value="Pectin_lyas_fold"/>
</dbReference>
<dbReference type="SUPFAM" id="SSF51126">
    <property type="entry name" value="Pectin lyase-like"/>
    <property type="match status" value="1"/>
</dbReference>
<protein>
    <submittedName>
        <fullName evidence="3">Collagen-binding domain of a collagenase</fullName>
    </submittedName>
</protein>
<comment type="caution">
    <text evidence="3">The sequence shown here is derived from an EMBL/GenBank/DDBJ whole genome shotgun (WGS) entry which is preliminary data.</text>
</comment>
<feature type="domain" description="DUF6298" evidence="2">
    <location>
        <begin position="498"/>
        <end position="982"/>
    </location>
</feature>
<feature type="domain" description="Putative collagen-binding" evidence="1">
    <location>
        <begin position="986"/>
        <end position="1058"/>
    </location>
</feature>
<dbReference type="Pfam" id="PF12904">
    <property type="entry name" value="Collagen_bind_2"/>
    <property type="match status" value="1"/>
</dbReference>
<reference evidence="3 4" key="1">
    <citation type="submission" date="2016-10" db="EMBL/GenBank/DDBJ databases">
        <authorList>
            <person name="Varghese N."/>
            <person name="Submissions S."/>
        </authorList>
    </citation>
    <scope>NUCLEOTIDE SEQUENCE [LARGE SCALE GENOMIC DNA]</scope>
    <source>
        <strain evidence="3 4">Gm-149</strain>
    </source>
</reference>
<keyword evidence="4" id="KW-1185">Reference proteome</keyword>
<accession>A0A1G8MBH6</accession>
<dbReference type="Proteomes" id="UP000182367">
    <property type="component" value="Unassembled WGS sequence"/>
</dbReference>
<evidence type="ECO:0000259" key="2">
    <source>
        <dbReference type="Pfam" id="PF19815"/>
    </source>
</evidence>
<organism evidence="3 4">
    <name type="scientific">Flavobacterium glycines</name>
    <dbReference type="NCBI Taxonomy" id="551990"/>
    <lineage>
        <taxon>Bacteria</taxon>
        <taxon>Pseudomonadati</taxon>
        <taxon>Bacteroidota</taxon>
        <taxon>Flavobacteriia</taxon>
        <taxon>Flavobacteriales</taxon>
        <taxon>Flavobacteriaceae</taxon>
        <taxon>Flavobacterium</taxon>
    </lineage>
</organism>
<dbReference type="Pfam" id="PF19815">
    <property type="entry name" value="DUF6298"/>
    <property type="match status" value="1"/>
</dbReference>
<dbReference type="InterPro" id="IPR024749">
    <property type="entry name" value="Collagen-bd_put"/>
</dbReference>
<name>A0A1G8MBH6_9FLAO</name>
<dbReference type="InterPro" id="IPR046265">
    <property type="entry name" value="DUF6298"/>
</dbReference>
<evidence type="ECO:0000313" key="4">
    <source>
        <dbReference type="Proteomes" id="UP000182367"/>
    </source>
</evidence>
<proteinExistence type="predicted"/>
<sequence>MLFYSYKWYCMKNKFQYSNKINSCFSKIINKCLRMETLLLLFLVTALNAQNNFPTITKDKAGKLIRTKDNSGNEIPDFSFAGYRAAQYAIPTITVKAFVPAISGDATSTIQAAVDYVASLKADANGFRGAVLLDKGIFKVSGVINIKANGIVLRGSGAGNNGTVILGTGTNREAIVNISGINNRVLKDKFQLAEEFTALGATTLALKNTPNIKKGDRILVNTPINQQWIDKLGMVDFGAETGWVGWKKDDFVIRADREVTQVQANKITIDAPLTNALNEKLAPSEVVIYNWAGRINNIGVENLTLKSDFDTTNPKDEQHRWHGISIQNTEDAWVRQVNFEQFAGGAVSILKSAKRITVEDCISLNPISEIAAFRRNTFYTEGQQTLFQRCYSEYGYNDFAVGGYATAGPNVFLQCQSYLPYSFSGSIGSWATGILFDVVLIDGNAISFKNKEQDARGLGWNAANSVIWESSASKIENYSPPTADNWAFGVWAQWAGNGHWADVNNHISPRSLYYALLEQRLGKLPMQAQILDLGTEPSSSPTIEQARILTAESYKKQTTLKEWISQAATRNPIAVNSSKAKVFDEVKAEIKSTEVASKITIKNGLLISDKGLLAGETIDIPWWRGSLRDSDVSKGRPHVTRFVPGHYGLGYTDNLSETVQFLVDNNKVALDHNYGLWYEQRMADHERIRRLDADVWAPFYEQPFDRTGQGTAWDHLSKYDLTRFNTWYWDRLKTFADLAAQQNKILMNEQYFQHNILEAGAHWASSPWRPANNINNTGLPEPPPYMGDKRIFIAEQFYDVKNENIKKLHQGFIEKSLENFKDNANVLQFTSAEYTGPLSFMQFWIDVVANYKKTHQNESKIALSATKDVQDAILNDAARAATVDVIDIRYWYYKDDGSLYAPQGGVNLAPRQHARQMKVGKETDEQTYRAVREYRDKYADKAVIYNTPGANRFGWSVLMAGGSLPALPKISVAGFYESLANMKTAQDENYNSAVWTLKDDGKAYLFYLSKANKTTVDLSKYAGTYEVFWINPENGNVISKETIQGKTIVTLTAPQAKETKIVAYLKKK</sequence>